<gene>
    <name evidence="3" type="ORF">J41TS12_12270</name>
</gene>
<keyword evidence="4" id="KW-1185">Reference proteome</keyword>
<evidence type="ECO:0000313" key="4">
    <source>
        <dbReference type="Proteomes" id="UP000681162"/>
    </source>
</evidence>
<evidence type="ECO:0000313" key="3">
    <source>
        <dbReference type="EMBL" id="GIO36366.1"/>
    </source>
</evidence>
<keyword evidence="1" id="KW-0812">Transmembrane</keyword>
<dbReference type="PANTHER" id="PTHR36834:SF1">
    <property type="entry name" value="INTEGRAL MEMBRANE PROTEIN"/>
    <property type="match status" value="1"/>
</dbReference>
<comment type="caution">
    <text evidence="3">The sequence shown here is derived from an EMBL/GenBank/DDBJ whole genome shotgun (WGS) entry which is preliminary data.</text>
</comment>
<protein>
    <recommendedName>
        <fullName evidence="2">VanZ-like domain-containing protein</fullName>
    </recommendedName>
</protein>
<dbReference type="Pfam" id="PF04892">
    <property type="entry name" value="VanZ"/>
    <property type="match status" value="1"/>
</dbReference>
<evidence type="ECO:0000256" key="1">
    <source>
        <dbReference type="SAM" id="Phobius"/>
    </source>
</evidence>
<feature type="domain" description="VanZ-like" evidence="2">
    <location>
        <begin position="14"/>
        <end position="133"/>
    </location>
</feature>
<reference evidence="3 4" key="1">
    <citation type="submission" date="2021-03" db="EMBL/GenBank/DDBJ databases">
        <title>Antimicrobial resistance genes in bacteria isolated from Japanese honey, and their potential for conferring macrolide and lincosamide resistance in the American foulbrood pathogen Paenibacillus larvae.</title>
        <authorList>
            <person name="Okamoto M."/>
            <person name="Kumagai M."/>
            <person name="Kanamori H."/>
            <person name="Takamatsu D."/>
        </authorList>
    </citation>
    <scope>NUCLEOTIDE SEQUENCE [LARGE SCALE GENOMIC DNA]</scope>
    <source>
        <strain evidence="3 4">J41TS12</strain>
    </source>
</reference>
<accession>A0A919XNM7</accession>
<sequence length="143" mass="16679">MMSQFRKLFTFLIVIYLMILMYWMLFGFGRTPQDEYMYNLQPFVTIGQFLQVSRFTPRAWMINLFGNIGVFVPFGVLMPVVFGMKPLKVYALFLVGLITLELTQLLSRRGSFDVDDVILNSLGFFIGYGIYKAAAQYFKTRKE</sequence>
<dbReference type="AlphaFoldDB" id="A0A919XNM7"/>
<keyword evidence="1" id="KW-0472">Membrane</keyword>
<feature type="transmembrane region" description="Helical" evidence="1">
    <location>
        <begin position="118"/>
        <end position="138"/>
    </location>
</feature>
<dbReference type="InterPro" id="IPR053150">
    <property type="entry name" value="Teicoplanin_resist-assoc"/>
</dbReference>
<dbReference type="EMBL" id="BORR01000003">
    <property type="protein sequence ID" value="GIO36366.1"/>
    <property type="molecule type" value="Genomic_DNA"/>
</dbReference>
<keyword evidence="1" id="KW-1133">Transmembrane helix</keyword>
<feature type="transmembrane region" description="Helical" evidence="1">
    <location>
        <begin position="7"/>
        <end position="28"/>
    </location>
</feature>
<dbReference type="PANTHER" id="PTHR36834">
    <property type="entry name" value="MEMBRANE PROTEIN-RELATED"/>
    <property type="match status" value="1"/>
</dbReference>
<proteinExistence type="predicted"/>
<evidence type="ECO:0000259" key="2">
    <source>
        <dbReference type="Pfam" id="PF04892"/>
    </source>
</evidence>
<feature type="transmembrane region" description="Helical" evidence="1">
    <location>
        <begin position="89"/>
        <end position="106"/>
    </location>
</feature>
<organism evidence="3 4">
    <name type="scientific">Paenibacillus antibioticophila</name>
    <dbReference type="NCBI Taxonomy" id="1274374"/>
    <lineage>
        <taxon>Bacteria</taxon>
        <taxon>Bacillati</taxon>
        <taxon>Bacillota</taxon>
        <taxon>Bacilli</taxon>
        <taxon>Bacillales</taxon>
        <taxon>Paenibacillaceae</taxon>
        <taxon>Paenibacillus</taxon>
    </lineage>
</organism>
<dbReference type="Proteomes" id="UP000681162">
    <property type="component" value="Unassembled WGS sequence"/>
</dbReference>
<name>A0A919XNM7_9BACL</name>
<dbReference type="InterPro" id="IPR006976">
    <property type="entry name" value="VanZ-like"/>
</dbReference>
<feature type="transmembrane region" description="Helical" evidence="1">
    <location>
        <begin position="60"/>
        <end position="82"/>
    </location>
</feature>